<reference evidence="8 9" key="1">
    <citation type="submission" date="2018-10" db="EMBL/GenBank/DDBJ databases">
        <title>Falsibacillus sp. genome draft.</title>
        <authorList>
            <person name="Shi S."/>
        </authorList>
    </citation>
    <scope>NUCLEOTIDE SEQUENCE [LARGE SCALE GENOMIC DNA]</scope>
    <source>
        <strain evidence="8 9">GY 10110</strain>
    </source>
</reference>
<dbReference type="AlphaFoldDB" id="A0A3L7JUT0"/>
<evidence type="ECO:0000256" key="3">
    <source>
        <dbReference type="ARBA" id="ARBA00022692"/>
    </source>
</evidence>
<dbReference type="InterPro" id="IPR000515">
    <property type="entry name" value="MetI-like"/>
</dbReference>
<dbReference type="RefSeq" id="WP_121681883.1">
    <property type="nucleotide sequence ID" value="NZ_RCVZ01000014.1"/>
</dbReference>
<comment type="subcellular location">
    <subcellularLocation>
        <location evidence="6">Cell membrane</location>
        <topology evidence="6">Multi-pass membrane protein</topology>
    </subcellularLocation>
    <subcellularLocation>
        <location evidence="1">Membrane</location>
        <topology evidence="1">Multi-pass membrane protein</topology>
    </subcellularLocation>
</comment>
<keyword evidence="5 6" id="KW-0472">Membrane</keyword>
<evidence type="ECO:0000256" key="1">
    <source>
        <dbReference type="ARBA" id="ARBA00004141"/>
    </source>
</evidence>
<accession>A0A3L7JUT0</accession>
<sequence length="339" mass="38119">MKSVWKNPFFLIGFIFIAGVLIASFIYSGITNDHIPKYRFIYDDNGKIIGGSPQPPSWKSPFGTDKGGYDMFAKAIVGAKYTILSALAVGVVRMVLAVPIGLFLGVFLRRKKKYINGFVDSFHYIPLTILAVYLLRPILLEPQGGFTTTIFERIAMEVVILAILTVPIIVVVIGNETGRVAEQEFVLCSKTLGAGKLRIIRKHIFPALREKIFVIFGQQMMQTLIVFSHLGLLQIFLGGTHISYDPWMPDPPQSITYEWSGLIGNTYKLLQWIPWVPLTPIICFALTMIAVSFMIEGYVQATTGYSHYFKKGKGKKQKVKELPKLEPSPEEFHLYQKSS</sequence>
<evidence type="ECO:0000256" key="6">
    <source>
        <dbReference type="RuleBase" id="RU363032"/>
    </source>
</evidence>
<keyword evidence="9" id="KW-1185">Reference proteome</keyword>
<dbReference type="EMBL" id="RCVZ01000014">
    <property type="protein sequence ID" value="RLQ93431.1"/>
    <property type="molecule type" value="Genomic_DNA"/>
</dbReference>
<dbReference type="Gene3D" id="1.10.3720.10">
    <property type="entry name" value="MetI-like"/>
    <property type="match status" value="1"/>
</dbReference>
<dbReference type="PANTHER" id="PTHR43839:SF3">
    <property type="entry name" value="OLIGOPEPTIDE ABC TRANSPORTER, PERMEASE PROTEIN"/>
    <property type="match status" value="1"/>
</dbReference>
<evidence type="ECO:0000256" key="2">
    <source>
        <dbReference type="ARBA" id="ARBA00022448"/>
    </source>
</evidence>
<dbReference type="GO" id="GO:0005886">
    <property type="term" value="C:plasma membrane"/>
    <property type="evidence" value="ECO:0007669"/>
    <property type="project" value="UniProtKB-SubCell"/>
</dbReference>
<dbReference type="PANTHER" id="PTHR43839">
    <property type="entry name" value="OPPC IN A BINDING PROTEIN-DEPENDENT TRANSPORT SYSTEM"/>
    <property type="match status" value="1"/>
</dbReference>
<comment type="caution">
    <text evidence="8">The sequence shown here is derived from an EMBL/GenBank/DDBJ whole genome shotgun (WGS) entry which is preliminary data.</text>
</comment>
<gene>
    <name evidence="8" type="ORF">D9X91_17155</name>
</gene>
<feature type="transmembrane region" description="Helical" evidence="6">
    <location>
        <begin position="224"/>
        <end position="244"/>
    </location>
</feature>
<keyword evidence="4 6" id="KW-1133">Transmembrane helix</keyword>
<feature type="transmembrane region" description="Helical" evidence="6">
    <location>
        <begin position="9"/>
        <end position="30"/>
    </location>
</feature>
<name>A0A3L7JUT0_9BACI</name>
<feature type="domain" description="ABC transmembrane type-1" evidence="7">
    <location>
        <begin position="83"/>
        <end position="295"/>
    </location>
</feature>
<dbReference type="Pfam" id="PF00528">
    <property type="entry name" value="BPD_transp_1"/>
    <property type="match status" value="1"/>
</dbReference>
<evidence type="ECO:0000313" key="8">
    <source>
        <dbReference type="EMBL" id="RLQ93431.1"/>
    </source>
</evidence>
<feature type="transmembrane region" description="Helical" evidence="6">
    <location>
        <begin position="81"/>
        <end position="107"/>
    </location>
</feature>
<evidence type="ECO:0000313" key="9">
    <source>
        <dbReference type="Proteomes" id="UP000276770"/>
    </source>
</evidence>
<evidence type="ECO:0000259" key="7">
    <source>
        <dbReference type="PROSITE" id="PS50928"/>
    </source>
</evidence>
<feature type="transmembrane region" description="Helical" evidence="6">
    <location>
        <begin position="154"/>
        <end position="173"/>
    </location>
</feature>
<dbReference type="PROSITE" id="PS50928">
    <property type="entry name" value="ABC_TM1"/>
    <property type="match status" value="1"/>
</dbReference>
<proteinExistence type="inferred from homology"/>
<feature type="transmembrane region" description="Helical" evidence="6">
    <location>
        <begin position="272"/>
        <end position="295"/>
    </location>
</feature>
<dbReference type="InterPro" id="IPR035906">
    <property type="entry name" value="MetI-like_sf"/>
</dbReference>
<keyword evidence="3 6" id="KW-0812">Transmembrane</keyword>
<feature type="transmembrane region" description="Helical" evidence="6">
    <location>
        <begin position="114"/>
        <end position="134"/>
    </location>
</feature>
<dbReference type="Proteomes" id="UP000276770">
    <property type="component" value="Unassembled WGS sequence"/>
</dbReference>
<evidence type="ECO:0000256" key="4">
    <source>
        <dbReference type="ARBA" id="ARBA00022989"/>
    </source>
</evidence>
<dbReference type="OrthoDB" id="2351941at2"/>
<dbReference type="CDD" id="cd06261">
    <property type="entry name" value="TM_PBP2"/>
    <property type="match status" value="1"/>
</dbReference>
<comment type="similarity">
    <text evidence="6">Belongs to the binding-protein-dependent transport system permease family.</text>
</comment>
<keyword evidence="2 6" id="KW-0813">Transport</keyword>
<evidence type="ECO:0000256" key="5">
    <source>
        <dbReference type="ARBA" id="ARBA00023136"/>
    </source>
</evidence>
<dbReference type="GO" id="GO:0055085">
    <property type="term" value="P:transmembrane transport"/>
    <property type="evidence" value="ECO:0007669"/>
    <property type="project" value="InterPro"/>
</dbReference>
<protein>
    <submittedName>
        <fullName evidence="8">ABC transporter permease</fullName>
    </submittedName>
</protein>
<dbReference type="SUPFAM" id="SSF161098">
    <property type="entry name" value="MetI-like"/>
    <property type="match status" value="1"/>
</dbReference>
<organism evidence="8 9">
    <name type="scientific">Falsibacillus albus</name>
    <dbReference type="NCBI Taxonomy" id="2478915"/>
    <lineage>
        <taxon>Bacteria</taxon>
        <taxon>Bacillati</taxon>
        <taxon>Bacillota</taxon>
        <taxon>Bacilli</taxon>
        <taxon>Bacillales</taxon>
        <taxon>Bacillaceae</taxon>
        <taxon>Falsibacillus</taxon>
    </lineage>
</organism>